<gene>
    <name evidence="1" type="ORF">JD844_001740</name>
</gene>
<proteinExistence type="predicted"/>
<dbReference type="PANTHER" id="PTHR31649">
    <property type="entry name" value="AGAP009604-PA"/>
    <property type="match status" value="1"/>
</dbReference>
<dbReference type="InterPro" id="IPR006616">
    <property type="entry name" value="DM9_repeat"/>
</dbReference>
<evidence type="ECO:0000313" key="2">
    <source>
        <dbReference type="Proteomes" id="UP000826234"/>
    </source>
</evidence>
<organism evidence="1 2">
    <name type="scientific">Phrynosoma platyrhinos</name>
    <name type="common">Desert horned lizard</name>
    <dbReference type="NCBI Taxonomy" id="52577"/>
    <lineage>
        <taxon>Eukaryota</taxon>
        <taxon>Metazoa</taxon>
        <taxon>Chordata</taxon>
        <taxon>Craniata</taxon>
        <taxon>Vertebrata</taxon>
        <taxon>Euteleostomi</taxon>
        <taxon>Lepidosauria</taxon>
        <taxon>Squamata</taxon>
        <taxon>Bifurcata</taxon>
        <taxon>Unidentata</taxon>
        <taxon>Episquamata</taxon>
        <taxon>Toxicofera</taxon>
        <taxon>Iguania</taxon>
        <taxon>Phrynosomatidae</taxon>
        <taxon>Phrynosomatinae</taxon>
        <taxon>Phrynosoma</taxon>
    </lineage>
</organism>
<dbReference type="PANTHER" id="PTHR31649:SF1">
    <property type="entry name" value="FARNESOIC ACID O-METHYL TRANSFERASE DOMAIN-CONTAINING PROTEIN"/>
    <property type="match status" value="1"/>
</dbReference>
<dbReference type="EMBL" id="JAIPUX010000521">
    <property type="protein sequence ID" value="KAH0626649.1"/>
    <property type="molecule type" value="Genomic_DNA"/>
</dbReference>
<name>A0ABQ7TAG1_PHRPL</name>
<keyword evidence="2" id="KW-1185">Reference proteome</keyword>
<reference evidence="1 2" key="1">
    <citation type="journal article" date="2022" name="Gigascience">
        <title>A chromosome-level genome assembly and annotation of the desert horned lizard, Phrynosoma platyrhinos, provides insight into chromosomal rearrangements among reptiles.</title>
        <authorList>
            <person name="Koochekian N."/>
            <person name="Ascanio A."/>
            <person name="Farleigh K."/>
            <person name="Card D.C."/>
            <person name="Schield D.R."/>
            <person name="Castoe T.A."/>
            <person name="Jezkova T."/>
        </authorList>
    </citation>
    <scope>NUCLEOTIDE SEQUENCE [LARGE SCALE GENOMIC DNA]</scope>
    <source>
        <strain evidence="1">NK-2021</strain>
    </source>
</reference>
<dbReference type="Pfam" id="PF11901">
    <property type="entry name" value="DM9"/>
    <property type="match status" value="1"/>
</dbReference>
<dbReference type="CDD" id="cd20220">
    <property type="entry name" value="PFM_natterin-3-like"/>
    <property type="match status" value="1"/>
</dbReference>
<accession>A0ABQ7TAG1</accession>
<sequence length="381" mass="42638">MFLIVDDPWAIGKEISLTILKQTVKKGPLVTVVPDSDRRAAMNLTENKQPSGRNSDAFYDTNLSWVPFQDIIPSGAVFFWNNYTNRSEYPCKEPGCSAGFYSPSLGPYCFFPYGGKEYKSSQFWLLVNEYNFESFIWEFGRNSNIPPNSVYTCPGTKLYVGRNSYGLGKVDGESKILYIGIDGKEYKYNYKEVLTVKKDYKSQSIKIIQYMQGQGTYGDEPVVLASSQVTNNGCKTMKKSITLSGIILSEHQWDVGISLPQSMSTTLTAGIPEVIGMSWNISSENTFRWSKDSVQIESIKHSETVVVDVPPNHSCEVAMEGIRMRAAIPFTAIVFRNYCEEVPPMYPLPTIQGMSHNLVVAQVHTVVKQCQPIPNAGPCHP</sequence>
<protein>
    <submittedName>
        <fullName evidence="1">Uncharacterized protein</fullName>
    </submittedName>
</protein>
<dbReference type="Gene3D" id="2.170.15.10">
    <property type="entry name" value="Proaerolysin, chain A, domain 3"/>
    <property type="match status" value="1"/>
</dbReference>
<evidence type="ECO:0000313" key="1">
    <source>
        <dbReference type="EMBL" id="KAH0626649.1"/>
    </source>
</evidence>
<dbReference type="SUPFAM" id="SSF56973">
    <property type="entry name" value="Aerolisin/ETX pore-forming domain"/>
    <property type="match status" value="1"/>
</dbReference>
<comment type="caution">
    <text evidence="1">The sequence shown here is derived from an EMBL/GenBank/DDBJ whole genome shotgun (WGS) entry which is preliminary data.</text>
</comment>
<dbReference type="Proteomes" id="UP000826234">
    <property type="component" value="Unassembled WGS sequence"/>
</dbReference>